<name>A0A9W7G7Q3_9STRA</name>
<organism evidence="2 3">
    <name type="scientific">Triparma retinervis</name>
    <dbReference type="NCBI Taxonomy" id="2557542"/>
    <lineage>
        <taxon>Eukaryota</taxon>
        <taxon>Sar</taxon>
        <taxon>Stramenopiles</taxon>
        <taxon>Ochrophyta</taxon>
        <taxon>Bolidophyceae</taxon>
        <taxon>Parmales</taxon>
        <taxon>Triparmaceae</taxon>
        <taxon>Triparma</taxon>
    </lineage>
</organism>
<dbReference type="OrthoDB" id="9989223at2759"/>
<evidence type="ECO:0000313" key="3">
    <source>
        <dbReference type="Proteomes" id="UP001165082"/>
    </source>
</evidence>
<gene>
    <name evidence="2" type="ORF">TrRE_jg2876</name>
</gene>
<dbReference type="AlphaFoldDB" id="A0A9W7G7Q3"/>
<keyword evidence="3" id="KW-1185">Reference proteome</keyword>
<sequence length="364" mass="42020">MEAGEWPKNGCKVGNAIFEGTYMTGAKSCEKMKDFDPLPWRTKYRLENGNVDEDSDDEEVEEDAPVSTDLISPKRALQRQSSIVQSDKDKLRDHIDKVIETNVSPSEMVKRVIGRKDFKIEDIENVLDIMNTHIAADNERDQAFLQQKKHLVAFLQRKLHGYKEQAFHDRIFTPTCNFIVMNPSMSQRISAFMLHSRRNPQDLRRCADEIRDVMAQLQEMRGAFLKETWVDQVDEWQELCLLQKGLSSERAMMVLRCIFEDKEVMRTLGMACQMKSIRGTPPDGLMLRLKDCLGSHLKKNFFNYKRALDDELNNIEFIENQKNWIVAMRGSAIVALLIGFSNFLSSVLLNKMCNSFESSYCPPN</sequence>
<accession>A0A9W7G7Q3</accession>
<protein>
    <submittedName>
        <fullName evidence="2">Uncharacterized protein</fullName>
    </submittedName>
</protein>
<proteinExistence type="predicted"/>
<evidence type="ECO:0000313" key="2">
    <source>
        <dbReference type="EMBL" id="GMI35716.1"/>
    </source>
</evidence>
<reference evidence="2" key="1">
    <citation type="submission" date="2022-07" db="EMBL/GenBank/DDBJ databases">
        <title>Genome analysis of Parmales, a sister group of diatoms, reveals the evolutionary specialization of diatoms from phago-mixotrophs to photoautotrophs.</title>
        <authorList>
            <person name="Ban H."/>
            <person name="Sato S."/>
            <person name="Yoshikawa S."/>
            <person name="Kazumasa Y."/>
            <person name="Nakamura Y."/>
            <person name="Ichinomiya M."/>
            <person name="Saitoh K."/>
            <person name="Sato N."/>
            <person name="Blanc-Mathieu R."/>
            <person name="Endo H."/>
            <person name="Kuwata A."/>
            <person name="Ogata H."/>
        </authorList>
    </citation>
    <scope>NUCLEOTIDE SEQUENCE</scope>
</reference>
<dbReference type="Proteomes" id="UP001165082">
    <property type="component" value="Unassembled WGS sequence"/>
</dbReference>
<feature type="compositionally biased region" description="Acidic residues" evidence="1">
    <location>
        <begin position="50"/>
        <end position="64"/>
    </location>
</feature>
<dbReference type="EMBL" id="BRXZ01007906">
    <property type="protein sequence ID" value="GMI35716.1"/>
    <property type="molecule type" value="Genomic_DNA"/>
</dbReference>
<evidence type="ECO:0000256" key="1">
    <source>
        <dbReference type="SAM" id="MobiDB-lite"/>
    </source>
</evidence>
<comment type="caution">
    <text evidence="2">The sequence shown here is derived from an EMBL/GenBank/DDBJ whole genome shotgun (WGS) entry which is preliminary data.</text>
</comment>
<feature type="region of interest" description="Disordered" evidence="1">
    <location>
        <begin position="46"/>
        <end position="69"/>
    </location>
</feature>